<dbReference type="SUPFAM" id="SSF47384">
    <property type="entry name" value="Homodimeric domain of signal transducing histidine kinase"/>
    <property type="match status" value="1"/>
</dbReference>
<dbReference type="RefSeq" id="WP_046328664.1">
    <property type="nucleotide sequence ID" value="NZ_CP011280.1"/>
</dbReference>
<evidence type="ECO:0000256" key="11">
    <source>
        <dbReference type="ARBA" id="ARBA00022989"/>
    </source>
</evidence>
<dbReference type="PROSITE" id="PS50885">
    <property type="entry name" value="HAMP"/>
    <property type="match status" value="1"/>
</dbReference>
<dbReference type="CDD" id="cd00082">
    <property type="entry name" value="HisKA"/>
    <property type="match status" value="1"/>
</dbReference>
<evidence type="ECO:0000256" key="6">
    <source>
        <dbReference type="ARBA" id="ARBA00022679"/>
    </source>
</evidence>
<dbReference type="CDD" id="cd06225">
    <property type="entry name" value="HAMP"/>
    <property type="match status" value="1"/>
</dbReference>
<keyword evidence="9" id="KW-0418">Kinase</keyword>
<evidence type="ECO:0000256" key="7">
    <source>
        <dbReference type="ARBA" id="ARBA00022692"/>
    </source>
</evidence>
<dbReference type="Pfam" id="PF00672">
    <property type="entry name" value="HAMP"/>
    <property type="match status" value="1"/>
</dbReference>
<reference evidence="17 18" key="1">
    <citation type="journal article" date="2012" name="BMC Genomics">
        <title>Genomic sequence analysis and characterization of Sneathia amnii sp. nov.</title>
        <authorList>
            <consortium name="Vaginal Microbiome Consortium (additional members)"/>
            <person name="Harwich M.D.Jr."/>
            <person name="Serrano M.G."/>
            <person name="Fettweis J.M."/>
            <person name="Alves J.M."/>
            <person name="Reimers M.A."/>
            <person name="Buck G.A."/>
            <person name="Jefferson K.K."/>
        </authorList>
    </citation>
    <scope>NUCLEOTIDE SEQUENCE [LARGE SCALE GENOMIC DNA]</scope>
    <source>
        <strain evidence="17 18">SN35</strain>
    </source>
</reference>
<evidence type="ECO:0000256" key="1">
    <source>
        <dbReference type="ARBA" id="ARBA00000085"/>
    </source>
</evidence>
<dbReference type="InterPro" id="IPR036890">
    <property type="entry name" value="HATPase_C_sf"/>
</dbReference>
<comment type="subcellular location">
    <subcellularLocation>
        <location evidence="2">Cell membrane</location>
        <topology evidence="2">Multi-pass membrane protein</topology>
    </subcellularLocation>
</comment>
<evidence type="ECO:0000313" key="18">
    <source>
        <dbReference type="Proteomes" id="UP000033103"/>
    </source>
</evidence>
<dbReference type="InterPro" id="IPR003661">
    <property type="entry name" value="HisK_dim/P_dom"/>
</dbReference>
<keyword evidence="10" id="KW-0067">ATP-binding</keyword>
<dbReference type="KEGG" id="sns:VC03_03335"/>
<keyword evidence="8" id="KW-0547">Nucleotide-binding</keyword>
<dbReference type="GO" id="GO:0005886">
    <property type="term" value="C:plasma membrane"/>
    <property type="evidence" value="ECO:0007669"/>
    <property type="project" value="UniProtKB-SubCell"/>
</dbReference>
<dbReference type="PANTHER" id="PTHR45528:SF1">
    <property type="entry name" value="SENSOR HISTIDINE KINASE CPXA"/>
    <property type="match status" value="1"/>
</dbReference>
<proteinExistence type="predicted"/>
<evidence type="ECO:0000256" key="2">
    <source>
        <dbReference type="ARBA" id="ARBA00004651"/>
    </source>
</evidence>
<keyword evidence="4" id="KW-1003">Cell membrane</keyword>
<evidence type="ECO:0000256" key="5">
    <source>
        <dbReference type="ARBA" id="ARBA00022553"/>
    </source>
</evidence>
<dbReference type="InterPro" id="IPR050398">
    <property type="entry name" value="HssS/ArlS-like"/>
</dbReference>
<dbReference type="FunFam" id="3.30.565.10:FF:000006">
    <property type="entry name" value="Sensor histidine kinase WalK"/>
    <property type="match status" value="1"/>
</dbReference>
<keyword evidence="5" id="KW-0597">Phosphoprotein</keyword>
<dbReference type="InterPro" id="IPR005467">
    <property type="entry name" value="His_kinase_dom"/>
</dbReference>
<dbReference type="STRING" id="187101.VC03_03335"/>
<dbReference type="AlphaFoldDB" id="A0A0E3UUS2"/>
<keyword evidence="6" id="KW-0808">Transferase</keyword>
<evidence type="ECO:0000256" key="4">
    <source>
        <dbReference type="ARBA" id="ARBA00022475"/>
    </source>
</evidence>
<dbReference type="Gene3D" id="6.10.340.10">
    <property type="match status" value="1"/>
</dbReference>
<gene>
    <name evidence="17" type="ORF">VC03_03335</name>
</gene>
<evidence type="ECO:0000256" key="10">
    <source>
        <dbReference type="ARBA" id="ARBA00022840"/>
    </source>
</evidence>
<dbReference type="OrthoDB" id="9786919at2"/>
<keyword evidence="12" id="KW-0902">Two-component regulatory system</keyword>
<keyword evidence="7 14" id="KW-0812">Transmembrane</keyword>
<dbReference type="PATRIC" id="fig|1069640.6.peg.655"/>
<feature type="transmembrane region" description="Helical" evidence="14">
    <location>
        <begin position="192"/>
        <end position="214"/>
    </location>
</feature>
<dbReference type="PANTHER" id="PTHR45528">
    <property type="entry name" value="SENSOR HISTIDINE KINASE CPXA"/>
    <property type="match status" value="1"/>
</dbReference>
<dbReference type="PRINTS" id="PR00344">
    <property type="entry name" value="BCTRLSENSOR"/>
</dbReference>
<feature type="domain" description="Histidine kinase" evidence="15">
    <location>
        <begin position="277"/>
        <end position="494"/>
    </location>
</feature>
<dbReference type="Gene3D" id="1.10.287.130">
    <property type="match status" value="1"/>
</dbReference>
<evidence type="ECO:0000313" key="17">
    <source>
        <dbReference type="EMBL" id="AKC95558.1"/>
    </source>
</evidence>
<dbReference type="EMBL" id="CP011280">
    <property type="protein sequence ID" value="AKC95558.1"/>
    <property type="molecule type" value="Genomic_DNA"/>
</dbReference>
<dbReference type="SMART" id="SM00388">
    <property type="entry name" value="HisKA"/>
    <property type="match status" value="1"/>
</dbReference>
<dbReference type="SUPFAM" id="SSF158472">
    <property type="entry name" value="HAMP domain-like"/>
    <property type="match status" value="1"/>
</dbReference>
<dbReference type="HOGENOM" id="CLU_000445_89_6_0"/>
<evidence type="ECO:0000259" key="16">
    <source>
        <dbReference type="PROSITE" id="PS50885"/>
    </source>
</evidence>
<accession>A0A0E3UUS2</accession>
<evidence type="ECO:0000256" key="3">
    <source>
        <dbReference type="ARBA" id="ARBA00012438"/>
    </source>
</evidence>
<feature type="domain" description="HAMP" evidence="16">
    <location>
        <begin position="216"/>
        <end position="269"/>
    </location>
</feature>
<dbReference type="GO" id="GO:0005524">
    <property type="term" value="F:ATP binding"/>
    <property type="evidence" value="ECO:0007669"/>
    <property type="project" value="UniProtKB-KW"/>
</dbReference>
<dbReference type="Pfam" id="PF00512">
    <property type="entry name" value="HisKA"/>
    <property type="match status" value="1"/>
</dbReference>
<dbReference type="InterPro" id="IPR003594">
    <property type="entry name" value="HATPase_dom"/>
</dbReference>
<evidence type="ECO:0000259" key="15">
    <source>
        <dbReference type="PROSITE" id="PS50109"/>
    </source>
</evidence>
<dbReference type="Pfam" id="PF02518">
    <property type="entry name" value="HATPase_c"/>
    <property type="match status" value="1"/>
</dbReference>
<dbReference type="Proteomes" id="UP000033103">
    <property type="component" value="Chromosome"/>
</dbReference>
<dbReference type="Gene3D" id="3.30.565.10">
    <property type="entry name" value="Histidine kinase-like ATPase, C-terminal domain"/>
    <property type="match status" value="1"/>
</dbReference>
<dbReference type="FunFam" id="1.10.287.130:FF:000001">
    <property type="entry name" value="Two-component sensor histidine kinase"/>
    <property type="match status" value="1"/>
</dbReference>
<organism evidence="17 18">
    <name type="scientific">Sneathia vaginalis</name>
    <dbReference type="NCBI Taxonomy" id="187101"/>
    <lineage>
        <taxon>Bacteria</taxon>
        <taxon>Fusobacteriati</taxon>
        <taxon>Fusobacteriota</taxon>
        <taxon>Fusobacteriia</taxon>
        <taxon>Fusobacteriales</taxon>
        <taxon>Leptotrichiaceae</taxon>
        <taxon>Sneathia</taxon>
    </lineage>
</organism>
<dbReference type="EC" id="2.7.13.3" evidence="3"/>
<dbReference type="InterPro" id="IPR036097">
    <property type="entry name" value="HisK_dim/P_sf"/>
</dbReference>
<comment type="catalytic activity">
    <reaction evidence="1">
        <text>ATP + protein L-histidine = ADP + protein N-phospho-L-histidine.</text>
        <dbReference type="EC" id="2.7.13.3"/>
    </reaction>
</comment>
<evidence type="ECO:0000256" key="13">
    <source>
        <dbReference type="ARBA" id="ARBA00023136"/>
    </source>
</evidence>
<dbReference type="SUPFAM" id="SSF55874">
    <property type="entry name" value="ATPase domain of HSP90 chaperone/DNA topoisomerase II/histidine kinase"/>
    <property type="match status" value="1"/>
</dbReference>
<dbReference type="InterPro" id="IPR004358">
    <property type="entry name" value="Sig_transdc_His_kin-like_C"/>
</dbReference>
<dbReference type="GO" id="GO:0000155">
    <property type="term" value="F:phosphorelay sensor kinase activity"/>
    <property type="evidence" value="ECO:0007669"/>
    <property type="project" value="InterPro"/>
</dbReference>
<dbReference type="PROSITE" id="PS50109">
    <property type="entry name" value="HIS_KIN"/>
    <property type="match status" value="1"/>
</dbReference>
<evidence type="ECO:0000256" key="8">
    <source>
        <dbReference type="ARBA" id="ARBA00022741"/>
    </source>
</evidence>
<dbReference type="SMART" id="SM00304">
    <property type="entry name" value="HAMP"/>
    <property type="match status" value="1"/>
</dbReference>
<evidence type="ECO:0000256" key="12">
    <source>
        <dbReference type="ARBA" id="ARBA00023012"/>
    </source>
</evidence>
<protein>
    <recommendedName>
        <fullName evidence="3">histidine kinase</fullName>
        <ecNumber evidence="3">2.7.13.3</ecNumber>
    </recommendedName>
</protein>
<keyword evidence="11 14" id="KW-1133">Transmembrane helix</keyword>
<keyword evidence="13 14" id="KW-0472">Membrane</keyword>
<feature type="transmembrane region" description="Helical" evidence="14">
    <location>
        <begin position="12"/>
        <end position="36"/>
    </location>
</feature>
<evidence type="ECO:0000256" key="9">
    <source>
        <dbReference type="ARBA" id="ARBA00022777"/>
    </source>
</evidence>
<sequence length="499" mass="57026">MIKRIKLKLADRISVTFVIFFLIIMFFCGFFVVNFFNFQNKNNNKISYEKKMVEINDFLNKVSSFSEKYNTITLEFNPKIENQSVVYSKPFEPGIEKYEYIIRIRNAKNYDEIALNTFTSKNTGKVNDVKKDISEVNKLIGKNKINKNHPIHYKKNGHIYDVIRISRNIGGNVFDVYIVKDVTGDITIIKTLILLFLLYTLLSLAIIVFMTNILTSKILKPVNSIIKTASSISTNDLTVRINNTNTGDELETLINIINNMLERLNIAFDNQSKFISDVSHELRTPLAIIKGYAELMKRHGSSTNDLINESVDLIINESMNMKNLVDKLLFLAKGDANTVKINIETFDSVGFINQVYTDALFFAKDHEIVIDRNEKYTILADRSLLLQAIRTMIENSVKYSPKGSSIYVNSSYDQEKKEAVISIKDEGIGIDKKYFDKIFERFYRVDESRTKDTGGTGLGLSIVKKIISIHSGSVEVKSEINKGSEFILHIPSKIHKEKS</sequence>
<name>A0A0E3UUS2_9FUSO</name>
<evidence type="ECO:0000256" key="14">
    <source>
        <dbReference type="SAM" id="Phobius"/>
    </source>
</evidence>
<dbReference type="SMART" id="SM00387">
    <property type="entry name" value="HATPase_c"/>
    <property type="match status" value="1"/>
</dbReference>
<dbReference type="InterPro" id="IPR003660">
    <property type="entry name" value="HAMP_dom"/>
</dbReference>
<keyword evidence="18" id="KW-1185">Reference proteome</keyword>